<dbReference type="Pfam" id="PF08268">
    <property type="entry name" value="FBA_3"/>
    <property type="match status" value="1"/>
</dbReference>
<proteinExistence type="predicted"/>
<organism evidence="2 3">
    <name type="scientific">Brassica napus</name>
    <name type="common">Rape</name>
    <dbReference type="NCBI Taxonomy" id="3708"/>
    <lineage>
        <taxon>Eukaryota</taxon>
        <taxon>Viridiplantae</taxon>
        <taxon>Streptophyta</taxon>
        <taxon>Embryophyta</taxon>
        <taxon>Tracheophyta</taxon>
        <taxon>Spermatophyta</taxon>
        <taxon>Magnoliopsida</taxon>
        <taxon>eudicotyledons</taxon>
        <taxon>Gunneridae</taxon>
        <taxon>Pentapetalae</taxon>
        <taxon>rosids</taxon>
        <taxon>malvids</taxon>
        <taxon>Brassicales</taxon>
        <taxon>Brassicaceae</taxon>
        <taxon>Brassiceae</taxon>
        <taxon>Brassica</taxon>
    </lineage>
</organism>
<dbReference type="AlphaFoldDB" id="A0A078FQC8"/>
<reference evidence="2 3" key="1">
    <citation type="journal article" date="2014" name="Science">
        <title>Plant genetics. Early allopolyploid evolution in the post-Neolithic Brassica napus oilseed genome.</title>
        <authorList>
            <person name="Chalhoub B."/>
            <person name="Denoeud F."/>
            <person name="Liu S."/>
            <person name="Parkin I.A."/>
            <person name="Tang H."/>
            <person name="Wang X."/>
            <person name="Chiquet J."/>
            <person name="Belcram H."/>
            <person name="Tong C."/>
            <person name="Samans B."/>
            <person name="Correa M."/>
            <person name="Da Silva C."/>
            <person name="Just J."/>
            <person name="Falentin C."/>
            <person name="Koh C.S."/>
            <person name="Le Clainche I."/>
            <person name="Bernard M."/>
            <person name="Bento P."/>
            <person name="Noel B."/>
            <person name="Labadie K."/>
            <person name="Alberti A."/>
            <person name="Charles M."/>
            <person name="Arnaud D."/>
            <person name="Guo H."/>
            <person name="Daviaud C."/>
            <person name="Alamery S."/>
            <person name="Jabbari K."/>
            <person name="Zhao M."/>
            <person name="Edger P.P."/>
            <person name="Chelaifa H."/>
            <person name="Tack D."/>
            <person name="Lassalle G."/>
            <person name="Mestiri I."/>
            <person name="Schnel N."/>
            <person name="Le Paslier M.C."/>
            <person name="Fan G."/>
            <person name="Renault V."/>
            <person name="Bayer P.E."/>
            <person name="Golicz A.A."/>
            <person name="Manoli S."/>
            <person name="Lee T.H."/>
            <person name="Thi V.H."/>
            <person name="Chalabi S."/>
            <person name="Hu Q."/>
            <person name="Fan C."/>
            <person name="Tollenaere R."/>
            <person name="Lu Y."/>
            <person name="Battail C."/>
            <person name="Shen J."/>
            <person name="Sidebottom C.H."/>
            <person name="Wang X."/>
            <person name="Canaguier A."/>
            <person name="Chauveau A."/>
            <person name="Berard A."/>
            <person name="Deniot G."/>
            <person name="Guan M."/>
            <person name="Liu Z."/>
            <person name="Sun F."/>
            <person name="Lim Y.P."/>
            <person name="Lyons E."/>
            <person name="Town C.D."/>
            <person name="Bancroft I."/>
            <person name="Wang X."/>
            <person name="Meng J."/>
            <person name="Ma J."/>
            <person name="Pires J.C."/>
            <person name="King G.J."/>
            <person name="Brunel D."/>
            <person name="Delourme R."/>
            <person name="Renard M."/>
            <person name="Aury J.M."/>
            <person name="Adams K.L."/>
            <person name="Batley J."/>
            <person name="Snowdon R.J."/>
            <person name="Tost J."/>
            <person name="Edwards D."/>
            <person name="Zhou Y."/>
            <person name="Hua W."/>
            <person name="Sharpe A.G."/>
            <person name="Paterson A.H."/>
            <person name="Guan C."/>
            <person name="Wincker P."/>
        </authorList>
    </citation>
    <scope>NUCLEOTIDE SEQUENCE [LARGE SCALE GENOMIC DNA]</scope>
    <source>
        <strain evidence="3">cv. Darmor-bzh</strain>
    </source>
</reference>
<dbReference type="PaxDb" id="3708-A0A078FQC8"/>
<evidence type="ECO:0000313" key="2">
    <source>
        <dbReference type="EMBL" id="CDY15052.1"/>
    </source>
</evidence>
<feature type="domain" description="F-box associated beta-propeller type 3" evidence="1">
    <location>
        <begin position="4"/>
        <end position="60"/>
    </location>
</feature>
<dbReference type="STRING" id="3708.A0A078FQC8"/>
<evidence type="ECO:0000313" key="3">
    <source>
        <dbReference type="Proteomes" id="UP000028999"/>
    </source>
</evidence>
<evidence type="ECO:0000259" key="1">
    <source>
        <dbReference type="Pfam" id="PF08268"/>
    </source>
</evidence>
<dbReference type="Gramene" id="CDY15052">
    <property type="protein sequence ID" value="CDY15052"/>
    <property type="gene ID" value="GSBRNA2T00085167001"/>
</dbReference>
<dbReference type="InterPro" id="IPR013187">
    <property type="entry name" value="F-box-assoc_dom_typ3"/>
</dbReference>
<accession>A0A078FQC8</accession>
<gene>
    <name evidence="2" type="primary">BnaC03g44130D</name>
    <name evidence="2" type="ORF">GSBRNA2T00085167001</name>
</gene>
<name>A0A078FQC8_BRANA</name>
<protein>
    <submittedName>
        <fullName evidence="2">BnaC03g44130D protein</fullName>
    </submittedName>
</protein>
<dbReference type="EMBL" id="LK032051">
    <property type="protein sequence ID" value="CDY15052.1"/>
    <property type="molecule type" value="Genomic_DNA"/>
</dbReference>
<dbReference type="Proteomes" id="UP000028999">
    <property type="component" value="Unassembled WGS sequence"/>
</dbReference>
<keyword evidence="3" id="KW-1185">Reference proteome</keyword>
<sequence>MADYTSRQPFYVYYFNPEGNTIRRFEIQGFGEYHGASNDPRRVHVFVDDCSRSYRFADHVEDLNVKDPTLLKSSIYVPYVYNEESEEDEEYEVNNGRRFRGKKKRG</sequence>